<evidence type="ECO:0000313" key="3">
    <source>
        <dbReference type="Proteomes" id="UP000324222"/>
    </source>
</evidence>
<evidence type="ECO:0000256" key="1">
    <source>
        <dbReference type="SAM" id="MobiDB-lite"/>
    </source>
</evidence>
<reference evidence="2 3" key="1">
    <citation type="submission" date="2019-05" db="EMBL/GenBank/DDBJ databases">
        <title>Another draft genome of Portunus trituberculatus and its Hox gene families provides insights of decapod evolution.</title>
        <authorList>
            <person name="Jeong J.-H."/>
            <person name="Song I."/>
            <person name="Kim S."/>
            <person name="Choi T."/>
            <person name="Kim D."/>
            <person name="Ryu S."/>
            <person name="Kim W."/>
        </authorList>
    </citation>
    <scope>NUCLEOTIDE SEQUENCE [LARGE SCALE GENOMIC DNA]</scope>
    <source>
        <tissue evidence="2">Muscle</tissue>
    </source>
</reference>
<dbReference type="Proteomes" id="UP000324222">
    <property type="component" value="Unassembled WGS sequence"/>
</dbReference>
<feature type="compositionally biased region" description="Basic residues" evidence="1">
    <location>
        <begin position="1"/>
        <end position="12"/>
    </location>
</feature>
<sequence>MAPITVKHRRGGRCTNNTETEGKRASKGVPASHPGDYGNLESRRDKTMGRRRVQQWTGSEVVQHPFGDRCAAAAAAAPGDHLIPAYSSRPSSAP</sequence>
<gene>
    <name evidence="2" type="ORF">E2C01_029336</name>
</gene>
<organism evidence="2 3">
    <name type="scientific">Portunus trituberculatus</name>
    <name type="common">Swimming crab</name>
    <name type="synonym">Neptunus trituberculatus</name>
    <dbReference type="NCBI Taxonomy" id="210409"/>
    <lineage>
        <taxon>Eukaryota</taxon>
        <taxon>Metazoa</taxon>
        <taxon>Ecdysozoa</taxon>
        <taxon>Arthropoda</taxon>
        <taxon>Crustacea</taxon>
        <taxon>Multicrustacea</taxon>
        <taxon>Malacostraca</taxon>
        <taxon>Eumalacostraca</taxon>
        <taxon>Eucarida</taxon>
        <taxon>Decapoda</taxon>
        <taxon>Pleocyemata</taxon>
        <taxon>Brachyura</taxon>
        <taxon>Eubrachyura</taxon>
        <taxon>Portunoidea</taxon>
        <taxon>Portunidae</taxon>
        <taxon>Portuninae</taxon>
        <taxon>Portunus</taxon>
    </lineage>
</organism>
<feature type="region of interest" description="Disordered" evidence="1">
    <location>
        <begin position="1"/>
        <end position="51"/>
    </location>
</feature>
<comment type="caution">
    <text evidence="2">The sequence shown here is derived from an EMBL/GenBank/DDBJ whole genome shotgun (WGS) entry which is preliminary data.</text>
</comment>
<accession>A0A5B7ERY5</accession>
<name>A0A5B7ERY5_PORTR</name>
<evidence type="ECO:0000313" key="2">
    <source>
        <dbReference type="EMBL" id="MPC35899.1"/>
    </source>
</evidence>
<keyword evidence="3" id="KW-1185">Reference proteome</keyword>
<dbReference type="AlphaFoldDB" id="A0A5B7ERY5"/>
<dbReference type="EMBL" id="VSRR010003374">
    <property type="protein sequence ID" value="MPC35899.1"/>
    <property type="molecule type" value="Genomic_DNA"/>
</dbReference>
<protein>
    <submittedName>
        <fullName evidence="2">Uncharacterized protein</fullName>
    </submittedName>
</protein>
<proteinExistence type="predicted"/>